<dbReference type="PROSITE" id="PS51029">
    <property type="entry name" value="MADF"/>
    <property type="match status" value="1"/>
</dbReference>
<dbReference type="SMART" id="SM00595">
    <property type="entry name" value="MADF"/>
    <property type="match status" value="1"/>
</dbReference>
<dbReference type="PANTHER" id="PTHR21505:SF12">
    <property type="entry name" value="MADF DOMAIN-CONTAINING PROTEIN-RELATED"/>
    <property type="match status" value="1"/>
</dbReference>
<dbReference type="InterPro" id="IPR006578">
    <property type="entry name" value="MADF-dom"/>
</dbReference>
<accession>A0A6P7G2X1</accession>
<reference evidence="3" key="1">
    <citation type="submission" date="2025-08" db="UniProtKB">
        <authorList>
            <consortium name="RefSeq"/>
        </authorList>
    </citation>
    <scope>IDENTIFICATION</scope>
    <source>
        <tissue evidence="3">Whole insect</tissue>
    </source>
</reference>
<protein>
    <submittedName>
        <fullName evidence="3">Uncharacterized protein LOC114337114</fullName>
    </submittedName>
</protein>
<evidence type="ECO:0000313" key="3">
    <source>
        <dbReference type="RefSeq" id="XP_028143309.1"/>
    </source>
</evidence>
<feature type="domain" description="MADF" evidence="2">
    <location>
        <begin position="17"/>
        <end position="116"/>
    </location>
</feature>
<dbReference type="RefSeq" id="XP_028143309.1">
    <property type="nucleotide sequence ID" value="XM_028287508.1"/>
</dbReference>
<evidence type="ECO:0000256" key="1">
    <source>
        <dbReference type="SAM" id="MobiDB-lite"/>
    </source>
</evidence>
<organism evidence="3">
    <name type="scientific">Diabrotica virgifera virgifera</name>
    <name type="common">western corn rootworm</name>
    <dbReference type="NCBI Taxonomy" id="50390"/>
    <lineage>
        <taxon>Eukaryota</taxon>
        <taxon>Metazoa</taxon>
        <taxon>Ecdysozoa</taxon>
        <taxon>Arthropoda</taxon>
        <taxon>Hexapoda</taxon>
        <taxon>Insecta</taxon>
        <taxon>Pterygota</taxon>
        <taxon>Neoptera</taxon>
        <taxon>Endopterygota</taxon>
        <taxon>Coleoptera</taxon>
        <taxon>Polyphaga</taxon>
        <taxon>Cucujiformia</taxon>
        <taxon>Chrysomeloidea</taxon>
        <taxon>Chrysomelidae</taxon>
        <taxon>Galerucinae</taxon>
        <taxon>Diabroticina</taxon>
        <taxon>Diabroticites</taxon>
        <taxon>Diabrotica</taxon>
    </lineage>
</organism>
<name>A0A6P7G2X1_DIAVI</name>
<dbReference type="AlphaFoldDB" id="A0A6P7G2X1"/>
<evidence type="ECO:0000259" key="2">
    <source>
        <dbReference type="PROSITE" id="PS51029"/>
    </source>
</evidence>
<dbReference type="Pfam" id="PF10545">
    <property type="entry name" value="MADF_DNA_bdg"/>
    <property type="match status" value="1"/>
</dbReference>
<dbReference type="InParanoid" id="A0A6P7G2X1"/>
<proteinExistence type="predicted"/>
<gene>
    <name evidence="3" type="primary">LOC114337114</name>
</gene>
<sequence length="235" mass="26967">MSCNGNNYQWTKNIVKILITQLEKHSCLYSFTSKEYKNKSKRKSAMWSIQNNLKEHGVNISEEDLKKKIHGLKTQYLAKLRKIKRSKSSGAGADEVYVPTLWCYELLYFFQGDSYPERESATNVEFHKDNEEEEEAESIDTEDQSLIYEGTLEDFNIQNYTLADTPTSSLKIEMGCQSRSSPQQMPAPRSGRGQGKRKRPDEEDDDGIQQLIKNATHTLTTTRDRIDAAINGSHR</sequence>
<dbReference type="PANTHER" id="PTHR21505">
    <property type="entry name" value="MADF DOMAIN-CONTAINING PROTEIN-RELATED"/>
    <property type="match status" value="1"/>
</dbReference>
<feature type="region of interest" description="Disordered" evidence="1">
    <location>
        <begin position="175"/>
        <end position="208"/>
    </location>
</feature>